<evidence type="ECO:0000313" key="10">
    <source>
        <dbReference type="EMBL" id="OGI63773.1"/>
    </source>
</evidence>
<keyword evidence="5 8" id="KW-0812">Transmembrane</keyword>
<evidence type="ECO:0000256" key="2">
    <source>
        <dbReference type="ARBA" id="ARBA00005745"/>
    </source>
</evidence>
<comment type="similarity">
    <text evidence="2">Belongs to the GSP F family.</text>
</comment>
<name>A0A1F6V272_9BACT</name>
<keyword evidence="7 8" id="KW-0472">Membrane</keyword>
<keyword evidence="4" id="KW-0997">Cell inner membrane</keyword>
<dbReference type="PANTHER" id="PTHR30012:SF0">
    <property type="entry name" value="TYPE II SECRETION SYSTEM PROTEIN F-RELATED"/>
    <property type="match status" value="1"/>
</dbReference>
<feature type="domain" description="Type II secretion system protein GspF" evidence="9">
    <location>
        <begin position="68"/>
        <end position="190"/>
    </location>
</feature>
<dbReference type="PRINTS" id="PR00812">
    <property type="entry name" value="BCTERIALGSPF"/>
</dbReference>
<dbReference type="Gene3D" id="1.20.81.30">
    <property type="entry name" value="Type II secretion system (T2SS), domain F"/>
    <property type="match status" value="2"/>
</dbReference>
<evidence type="ECO:0000256" key="1">
    <source>
        <dbReference type="ARBA" id="ARBA00004429"/>
    </source>
</evidence>
<dbReference type="FunFam" id="1.20.81.30:FF:000001">
    <property type="entry name" value="Type II secretion system protein F"/>
    <property type="match status" value="2"/>
</dbReference>
<comment type="subcellular location">
    <subcellularLocation>
        <location evidence="1">Cell inner membrane</location>
        <topology evidence="1">Multi-pass membrane protein</topology>
    </subcellularLocation>
</comment>
<dbReference type="AlphaFoldDB" id="A0A1F6V272"/>
<dbReference type="InterPro" id="IPR018076">
    <property type="entry name" value="T2SS_GspF_dom"/>
</dbReference>
<feature type="transmembrane region" description="Helical" evidence="8">
    <location>
        <begin position="209"/>
        <end position="236"/>
    </location>
</feature>
<evidence type="ECO:0000256" key="8">
    <source>
        <dbReference type="SAM" id="Phobius"/>
    </source>
</evidence>
<gene>
    <name evidence="10" type="ORF">A2733_02285</name>
</gene>
<dbReference type="InterPro" id="IPR003004">
    <property type="entry name" value="GspF/PilC"/>
</dbReference>
<feature type="transmembrane region" description="Helical" evidence="8">
    <location>
        <begin position="374"/>
        <end position="395"/>
    </location>
</feature>
<evidence type="ECO:0000259" key="9">
    <source>
        <dbReference type="Pfam" id="PF00482"/>
    </source>
</evidence>
<evidence type="ECO:0000256" key="5">
    <source>
        <dbReference type="ARBA" id="ARBA00022692"/>
    </source>
</evidence>
<dbReference type="Proteomes" id="UP000178985">
    <property type="component" value="Unassembled WGS sequence"/>
</dbReference>
<keyword evidence="6 8" id="KW-1133">Transmembrane helix</keyword>
<dbReference type="PANTHER" id="PTHR30012">
    <property type="entry name" value="GENERAL SECRETION PATHWAY PROTEIN"/>
    <property type="match status" value="1"/>
</dbReference>
<dbReference type="EMBL" id="MFTO01000013">
    <property type="protein sequence ID" value="OGI63773.1"/>
    <property type="molecule type" value="Genomic_DNA"/>
</dbReference>
<dbReference type="Pfam" id="PF00482">
    <property type="entry name" value="T2SSF"/>
    <property type="match status" value="2"/>
</dbReference>
<dbReference type="InterPro" id="IPR042094">
    <property type="entry name" value="T2SS_GspF_sf"/>
</dbReference>
<reference evidence="10 11" key="1">
    <citation type="journal article" date="2016" name="Nat. Commun.">
        <title>Thousands of microbial genomes shed light on interconnected biogeochemical processes in an aquifer system.</title>
        <authorList>
            <person name="Anantharaman K."/>
            <person name="Brown C.T."/>
            <person name="Hug L.A."/>
            <person name="Sharon I."/>
            <person name="Castelle C.J."/>
            <person name="Probst A.J."/>
            <person name="Thomas B.C."/>
            <person name="Singh A."/>
            <person name="Wilkins M.J."/>
            <person name="Karaoz U."/>
            <person name="Brodie E.L."/>
            <person name="Williams K.H."/>
            <person name="Hubbard S.S."/>
            <person name="Banfield J.F."/>
        </authorList>
    </citation>
    <scope>NUCLEOTIDE SEQUENCE [LARGE SCALE GENOMIC DNA]</scope>
</reference>
<sequence>MLFKYKSVDDKGIKKDGEIDAPNRDMAISGLQRRGLIILSIKEESERKSIFDIRFFDKVRMKEVVILSRQIATLFEAQVSALKAFTMLSVNSENKLLGRKLNQVADDLQAGVTISGALAKHPDVFSEFYVNMVKAGEETGKLNQTFEHLAEYLDRQYTLTSKTRNALIYPAFVVFTFFAVMTLMFVVVIPKLSEIIIESGQTVPLYTKIIIGFSQFFVDYGFLVLIFLVLLGVWIWRLSRTDKGKEYLDRIKLSTPVVGSLYKRLYLSRIADNMDTMLTSGIPIIRSIDITSEVVNSRVYRDILKDVAEGVKSGLALSASFEKYPDQMPPIMVQMVKVGEETGALGQILKTLAVFYKREVDDAIDTMVGLIEPVMIVVLGFGVGILLVSILLPIYNIAGGIS</sequence>
<feature type="domain" description="Type II secretion system protein GspF" evidence="9">
    <location>
        <begin position="272"/>
        <end position="393"/>
    </location>
</feature>
<proteinExistence type="inferred from homology"/>
<evidence type="ECO:0000256" key="4">
    <source>
        <dbReference type="ARBA" id="ARBA00022519"/>
    </source>
</evidence>
<protein>
    <recommendedName>
        <fullName evidence="9">Type II secretion system protein GspF domain-containing protein</fullName>
    </recommendedName>
</protein>
<evidence type="ECO:0000313" key="11">
    <source>
        <dbReference type="Proteomes" id="UP000178985"/>
    </source>
</evidence>
<dbReference type="GO" id="GO:0005886">
    <property type="term" value="C:plasma membrane"/>
    <property type="evidence" value="ECO:0007669"/>
    <property type="project" value="UniProtKB-SubCell"/>
</dbReference>
<accession>A0A1F6V272</accession>
<feature type="transmembrane region" description="Helical" evidence="8">
    <location>
        <begin position="166"/>
        <end position="189"/>
    </location>
</feature>
<evidence type="ECO:0000256" key="6">
    <source>
        <dbReference type="ARBA" id="ARBA00022989"/>
    </source>
</evidence>
<keyword evidence="3" id="KW-1003">Cell membrane</keyword>
<organism evidence="10 11">
    <name type="scientific">Candidatus Nomurabacteria bacterium RIFCSPHIGHO2_01_FULL_40_20</name>
    <dbReference type="NCBI Taxonomy" id="1801738"/>
    <lineage>
        <taxon>Bacteria</taxon>
        <taxon>Candidatus Nomuraibacteriota</taxon>
    </lineage>
</organism>
<evidence type="ECO:0000256" key="3">
    <source>
        <dbReference type="ARBA" id="ARBA00022475"/>
    </source>
</evidence>
<evidence type="ECO:0000256" key="7">
    <source>
        <dbReference type="ARBA" id="ARBA00023136"/>
    </source>
</evidence>
<comment type="caution">
    <text evidence="10">The sequence shown here is derived from an EMBL/GenBank/DDBJ whole genome shotgun (WGS) entry which is preliminary data.</text>
</comment>